<name>A0A644W8A3_9ZZZZ</name>
<sequence length="54" mass="6124">MGIGIGMVLTSIFMFGYSYNKELSNDKIEEKARGLGMHYEDECKVLFKGVEDND</sequence>
<protein>
    <submittedName>
        <fullName evidence="1">Uncharacterized protein</fullName>
    </submittedName>
</protein>
<reference evidence="1" key="1">
    <citation type="submission" date="2019-08" db="EMBL/GenBank/DDBJ databases">
        <authorList>
            <person name="Kucharzyk K."/>
            <person name="Murdoch R.W."/>
            <person name="Higgins S."/>
            <person name="Loffler F."/>
        </authorList>
    </citation>
    <scope>NUCLEOTIDE SEQUENCE</scope>
</reference>
<gene>
    <name evidence="1" type="ORF">SDC9_46183</name>
</gene>
<evidence type="ECO:0000313" key="1">
    <source>
        <dbReference type="EMBL" id="MPL99961.1"/>
    </source>
</evidence>
<organism evidence="1">
    <name type="scientific">bioreactor metagenome</name>
    <dbReference type="NCBI Taxonomy" id="1076179"/>
    <lineage>
        <taxon>unclassified sequences</taxon>
        <taxon>metagenomes</taxon>
        <taxon>ecological metagenomes</taxon>
    </lineage>
</organism>
<comment type="caution">
    <text evidence="1">The sequence shown here is derived from an EMBL/GenBank/DDBJ whole genome shotgun (WGS) entry which is preliminary data.</text>
</comment>
<proteinExistence type="predicted"/>
<accession>A0A644W8A3</accession>
<dbReference type="EMBL" id="VSSQ01000699">
    <property type="protein sequence ID" value="MPL99961.1"/>
    <property type="molecule type" value="Genomic_DNA"/>
</dbReference>
<dbReference type="AlphaFoldDB" id="A0A644W8A3"/>